<dbReference type="EMBL" id="JAHOEF010000001">
    <property type="protein sequence ID" value="MBV3381694.1"/>
    <property type="molecule type" value="Genomic_DNA"/>
</dbReference>
<dbReference type="AlphaFoldDB" id="A0AAW4MR74"/>
<dbReference type="Proteomes" id="UP001197492">
    <property type="component" value="Unassembled WGS sequence"/>
</dbReference>
<evidence type="ECO:0000313" key="2">
    <source>
        <dbReference type="EMBL" id="MBV3381694.1"/>
    </source>
</evidence>
<keyword evidence="5" id="KW-1185">Reference proteome</keyword>
<gene>
    <name evidence="2" type="ORF">KSV97_00305</name>
    <name evidence="3" type="ORF">KSW06_00040</name>
</gene>
<dbReference type="Proteomes" id="UP001196408">
    <property type="component" value="Unassembled WGS sequence"/>
</dbReference>
<feature type="domain" description="Phage-Barnase-EndoU-ColicinE5/D-RelE like nuclease 4" evidence="1">
    <location>
        <begin position="19"/>
        <end position="184"/>
    </location>
</feature>
<organism evidence="2 4">
    <name type="scientific">Catenibacterium mitsuokai</name>
    <dbReference type="NCBI Taxonomy" id="100886"/>
    <lineage>
        <taxon>Bacteria</taxon>
        <taxon>Bacillati</taxon>
        <taxon>Bacillota</taxon>
        <taxon>Erysipelotrichia</taxon>
        <taxon>Erysipelotrichales</taxon>
        <taxon>Coprobacillaceae</taxon>
        <taxon>Catenibacterium</taxon>
    </lineage>
</organism>
<proteinExistence type="predicted"/>
<evidence type="ECO:0000313" key="5">
    <source>
        <dbReference type="Proteomes" id="UP001197492"/>
    </source>
</evidence>
<dbReference type="EMBL" id="JAHOEL010000001">
    <property type="protein sequence ID" value="MBV3391669.1"/>
    <property type="molecule type" value="Genomic_DNA"/>
</dbReference>
<sequence length="219" mass="25364">MHSLSKSKKKRIIRDIIIGARLYGKFLVPHDFLIVTNDGKYHEVRFHKEDFAHLVGVRSYLNDLDFYKNCIKGTIAENNIKDQQHYDFGTIRKKIMRITKIHKICYADAQTNLVLVHLHTKTQDFPLAIENTHDKMVVAFIGKDLHARSLRNNNQTNADEKKSILAIFSKEKNSKSKYSNCIYLKNYGILKDVCCDLNSKVSVKILNDLDNNNILNRLS</sequence>
<accession>A0AAW4MR74</accession>
<comment type="caution">
    <text evidence="2">The sequence shown here is derived from an EMBL/GenBank/DDBJ whole genome shotgun (WGS) entry which is preliminary data.</text>
</comment>
<dbReference type="InterPro" id="IPR041420">
    <property type="entry name" value="PBECR4"/>
</dbReference>
<dbReference type="Pfam" id="PF18813">
    <property type="entry name" value="PBECR4"/>
    <property type="match status" value="1"/>
</dbReference>
<dbReference type="RefSeq" id="WP_217746831.1">
    <property type="nucleotide sequence ID" value="NZ_JAHOEB010000001.1"/>
</dbReference>
<evidence type="ECO:0000313" key="3">
    <source>
        <dbReference type="EMBL" id="MBV3391669.1"/>
    </source>
</evidence>
<protein>
    <recommendedName>
        <fullName evidence="1">Phage-Barnase-EndoU-ColicinE5/D-RelE like nuclease 4 domain-containing protein</fullName>
    </recommendedName>
</protein>
<evidence type="ECO:0000259" key="1">
    <source>
        <dbReference type="Pfam" id="PF18813"/>
    </source>
</evidence>
<name>A0AAW4MR74_9FIRM</name>
<evidence type="ECO:0000313" key="4">
    <source>
        <dbReference type="Proteomes" id="UP001196408"/>
    </source>
</evidence>
<reference evidence="2 5" key="1">
    <citation type="submission" date="2021-06" db="EMBL/GenBank/DDBJ databases">
        <title>Collection of gut derived symbiotic bacterial strains cultured from healthy donors.</title>
        <authorList>
            <person name="Lin H."/>
            <person name="Littmann E."/>
            <person name="Pamer E.G."/>
        </authorList>
    </citation>
    <scope>NUCLEOTIDE SEQUENCE</scope>
    <source>
        <strain evidence="3 5">MSK.21.70</strain>
        <strain evidence="2">MSK.21.82</strain>
    </source>
</reference>